<dbReference type="Proteomes" id="UP000199398">
    <property type="component" value="Unassembled WGS sequence"/>
</dbReference>
<evidence type="ECO:0000313" key="3">
    <source>
        <dbReference type="EMBL" id="SFN38229.1"/>
    </source>
</evidence>
<evidence type="ECO:0000313" key="5">
    <source>
        <dbReference type="Proteomes" id="UP000270697"/>
    </source>
</evidence>
<dbReference type="STRING" id="455193.SAMN05421805_104175"/>
<evidence type="ECO:0000313" key="2">
    <source>
        <dbReference type="EMBL" id="RKT82704.1"/>
    </source>
</evidence>
<reference evidence="2 5" key="2">
    <citation type="submission" date="2018-10" db="EMBL/GenBank/DDBJ databases">
        <title>Sequencing the genomes of 1000 actinobacteria strains.</title>
        <authorList>
            <person name="Klenk H.-P."/>
        </authorList>
    </citation>
    <scope>NUCLEOTIDE SEQUENCE [LARGE SCALE GENOMIC DNA]</scope>
    <source>
        <strain evidence="2 5">DSM 45119</strain>
    </source>
</reference>
<organism evidence="3 4">
    <name type="scientific">Saccharopolyspora antimicrobica</name>
    <dbReference type="NCBI Taxonomy" id="455193"/>
    <lineage>
        <taxon>Bacteria</taxon>
        <taxon>Bacillati</taxon>
        <taxon>Actinomycetota</taxon>
        <taxon>Actinomycetes</taxon>
        <taxon>Pseudonocardiales</taxon>
        <taxon>Pseudonocardiaceae</taxon>
        <taxon>Saccharopolyspora</taxon>
    </lineage>
</organism>
<dbReference type="RefSeq" id="WP_093151981.1">
    <property type="nucleotide sequence ID" value="NZ_FOUP01000004.1"/>
</dbReference>
<gene>
    <name evidence="2" type="ORF">ATL45_0959</name>
    <name evidence="3" type="ORF">SAMN05421805_104175</name>
</gene>
<evidence type="ECO:0000256" key="1">
    <source>
        <dbReference type="SAM" id="MobiDB-lite"/>
    </source>
</evidence>
<evidence type="ECO:0000313" key="4">
    <source>
        <dbReference type="Proteomes" id="UP000199398"/>
    </source>
</evidence>
<name>A0A1I4YKZ8_9PSEU</name>
<reference evidence="3 4" key="1">
    <citation type="submission" date="2016-10" db="EMBL/GenBank/DDBJ databases">
        <authorList>
            <person name="de Groot N.N."/>
        </authorList>
    </citation>
    <scope>NUCLEOTIDE SEQUENCE [LARGE SCALE GENOMIC DNA]</scope>
    <source>
        <strain evidence="3 4">CPCC 201259</strain>
    </source>
</reference>
<accession>A0A1I4YKZ8</accession>
<dbReference type="Proteomes" id="UP000270697">
    <property type="component" value="Unassembled WGS sequence"/>
</dbReference>
<feature type="region of interest" description="Disordered" evidence="1">
    <location>
        <begin position="56"/>
        <end position="80"/>
    </location>
</feature>
<keyword evidence="5" id="KW-1185">Reference proteome</keyword>
<sequence length="112" mass="12070">MIAVMVAVVALLAMAAAWATYYFGSSSRPQHAGAGPGTLTVQQLIERLDAEARDGRHRLCEPAPRFRGPSTERADEQPRALPAMRAAPVLAGEFATPTDDVLRCVLDGLRRL</sequence>
<dbReference type="AlphaFoldDB" id="A0A1I4YKZ8"/>
<proteinExistence type="predicted"/>
<dbReference type="EMBL" id="RBXX01000002">
    <property type="protein sequence ID" value="RKT82704.1"/>
    <property type="molecule type" value="Genomic_DNA"/>
</dbReference>
<protein>
    <submittedName>
        <fullName evidence="3">Uncharacterized protein</fullName>
    </submittedName>
</protein>
<dbReference type="EMBL" id="FOUP01000004">
    <property type="protein sequence ID" value="SFN38229.1"/>
    <property type="molecule type" value="Genomic_DNA"/>
</dbReference>